<keyword evidence="2" id="KW-0238">DNA-binding</keyword>
<dbReference type="InterPro" id="IPR051011">
    <property type="entry name" value="Metal_resp_trans_reg"/>
</dbReference>
<dbReference type="Proteomes" id="UP001501352">
    <property type="component" value="Unassembled WGS sequence"/>
</dbReference>
<dbReference type="Gene3D" id="1.10.10.10">
    <property type="entry name" value="Winged helix-like DNA-binding domain superfamily/Winged helix DNA-binding domain"/>
    <property type="match status" value="1"/>
</dbReference>
<evidence type="ECO:0000259" key="4">
    <source>
        <dbReference type="PROSITE" id="PS50987"/>
    </source>
</evidence>
<keyword evidence="3" id="KW-0804">Transcription</keyword>
<keyword evidence="6" id="KW-1185">Reference proteome</keyword>
<evidence type="ECO:0000256" key="2">
    <source>
        <dbReference type="ARBA" id="ARBA00023125"/>
    </source>
</evidence>
<dbReference type="PANTHER" id="PTHR43132:SF2">
    <property type="entry name" value="ARSENICAL RESISTANCE OPERON REPRESSOR ARSR-RELATED"/>
    <property type="match status" value="1"/>
</dbReference>
<dbReference type="InterPro" id="IPR036388">
    <property type="entry name" value="WH-like_DNA-bd_sf"/>
</dbReference>
<evidence type="ECO:0000256" key="3">
    <source>
        <dbReference type="ARBA" id="ARBA00023163"/>
    </source>
</evidence>
<keyword evidence="1" id="KW-0805">Transcription regulation</keyword>
<dbReference type="NCBIfam" id="NF033788">
    <property type="entry name" value="HTH_metalloreg"/>
    <property type="match status" value="1"/>
</dbReference>
<dbReference type="PROSITE" id="PS50987">
    <property type="entry name" value="HTH_ARSR_2"/>
    <property type="match status" value="1"/>
</dbReference>
<sequence>METSSAIDALGALAHKGRLNIFRTLVRAGPEGMPAGKLGEAVGMVASTLSNNLAILTRSGLTTSTRDGRSIIYAADYAHMTALLAFLMEDCCQGSPDVCAPLGEVISRAICCPPAIRQ</sequence>
<gene>
    <name evidence="5" type="ORF">GCM10009422_14640</name>
</gene>
<dbReference type="PANTHER" id="PTHR43132">
    <property type="entry name" value="ARSENICAL RESISTANCE OPERON REPRESSOR ARSR-RELATED"/>
    <property type="match status" value="1"/>
</dbReference>
<evidence type="ECO:0000313" key="6">
    <source>
        <dbReference type="Proteomes" id="UP001501352"/>
    </source>
</evidence>
<dbReference type="SUPFAM" id="SSF46785">
    <property type="entry name" value="Winged helix' DNA-binding domain"/>
    <property type="match status" value="1"/>
</dbReference>
<dbReference type="InterPro" id="IPR011991">
    <property type="entry name" value="ArsR-like_HTH"/>
</dbReference>
<proteinExistence type="predicted"/>
<evidence type="ECO:0000313" key="5">
    <source>
        <dbReference type="EMBL" id="GAA0620080.1"/>
    </source>
</evidence>
<comment type="caution">
    <text evidence="5">The sequence shown here is derived from an EMBL/GenBank/DDBJ whole genome shotgun (WGS) entry which is preliminary data.</text>
</comment>
<dbReference type="EMBL" id="BAAAGA010000002">
    <property type="protein sequence ID" value="GAA0620080.1"/>
    <property type="molecule type" value="Genomic_DNA"/>
</dbReference>
<dbReference type="InterPro" id="IPR036390">
    <property type="entry name" value="WH_DNA-bd_sf"/>
</dbReference>
<evidence type="ECO:0000256" key="1">
    <source>
        <dbReference type="ARBA" id="ARBA00023015"/>
    </source>
</evidence>
<feature type="domain" description="HTH arsR-type" evidence="4">
    <location>
        <begin position="1"/>
        <end position="95"/>
    </location>
</feature>
<accession>A0ABN1GUP7</accession>
<name>A0ABN1GUP7_9CAUL</name>
<protein>
    <submittedName>
        <fullName evidence="5">Helix-turn-helix transcriptional regulator</fullName>
    </submittedName>
</protein>
<dbReference type="SMART" id="SM00418">
    <property type="entry name" value="HTH_ARSR"/>
    <property type="match status" value="1"/>
</dbReference>
<dbReference type="Pfam" id="PF12840">
    <property type="entry name" value="HTH_20"/>
    <property type="match status" value="1"/>
</dbReference>
<dbReference type="CDD" id="cd00090">
    <property type="entry name" value="HTH_ARSR"/>
    <property type="match status" value="1"/>
</dbReference>
<dbReference type="InterPro" id="IPR001845">
    <property type="entry name" value="HTH_ArsR_DNA-bd_dom"/>
</dbReference>
<dbReference type="RefSeq" id="WP_343792208.1">
    <property type="nucleotide sequence ID" value="NZ_BAAAGA010000002.1"/>
</dbReference>
<reference evidence="5 6" key="1">
    <citation type="journal article" date="2019" name="Int. J. Syst. Evol. Microbiol.">
        <title>The Global Catalogue of Microorganisms (GCM) 10K type strain sequencing project: providing services to taxonomists for standard genome sequencing and annotation.</title>
        <authorList>
            <consortium name="The Broad Institute Genomics Platform"/>
            <consortium name="The Broad Institute Genome Sequencing Center for Infectious Disease"/>
            <person name="Wu L."/>
            <person name="Ma J."/>
        </authorList>
    </citation>
    <scope>NUCLEOTIDE SEQUENCE [LARGE SCALE GENOMIC DNA]</scope>
    <source>
        <strain evidence="5 6">JCM 12928</strain>
    </source>
</reference>
<organism evidence="5 6">
    <name type="scientific">Brevundimonas kwangchunensis</name>
    <dbReference type="NCBI Taxonomy" id="322163"/>
    <lineage>
        <taxon>Bacteria</taxon>
        <taxon>Pseudomonadati</taxon>
        <taxon>Pseudomonadota</taxon>
        <taxon>Alphaproteobacteria</taxon>
        <taxon>Caulobacterales</taxon>
        <taxon>Caulobacteraceae</taxon>
        <taxon>Brevundimonas</taxon>
    </lineage>
</organism>